<dbReference type="CDD" id="cd01043">
    <property type="entry name" value="DPS"/>
    <property type="match status" value="1"/>
</dbReference>
<dbReference type="Proteomes" id="UP001409291">
    <property type="component" value="Unassembled WGS sequence"/>
</dbReference>
<name>A0ABV0BZP6_9SPHI</name>
<dbReference type="InterPro" id="IPR009078">
    <property type="entry name" value="Ferritin-like_SF"/>
</dbReference>
<accession>A0ABV0BZP6</accession>
<dbReference type="PROSITE" id="PS00819">
    <property type="entry name" value="DPS_2"/>
    <property type="match status" value="1"/>
</dbReference>
<dbReference type="InterPro" id="IPR023188">
    <property type="entry name" value="DPS_DNA-bd_CS"/>
</dbReference>
<dbReference type="SUPFAM" id="SSF47240">
    <property type="entry name" value="Ferritin-like"/>
    <property type="match status" value="1"/>
</dbReference>
<evidence type="ECO:0000256" key="2">
    <source>
        <dbReference type="RuleBase" id="RU003875"/>
    </source>
</evidence>
<dbReference type="PANTHER" id="PTHR42932">
    <property type="entry name" value="GENERAL STRESS PROTEIN 20U"/>
    <property type="match status" value="1"/>
</dbReference>
<organism evidence="4 5">
    <name type="scientific">Sphingobacterium kitahiroshimense</name>
    <dbReference type="NCBI Taxonomy" id="470446"/>
    <lineage>
        <taxon>Bacteria</taxon>
        <taxon>Pseudomonadati</taxon>
        <taxon>Bacteroidota</taxon>
        <taxon>Sphingobacteriia</taxon>
        <taxon>Sphingobacteriales</taxon>
        <taxon>Sphingobacteriaceae</taxon>
        <taxon>Sphingobacterium</taxon>
    </lineage>
</organism>
<evidence type="ECO:0000313" key="5">
    <source>
        <dbReference type="Proteomes" id="UP001409291"/>
    </source>
</evidence>
<proteinExistence type="inferred from homology"/>
<keyword evidence="5" id="KW-1185">Reference proteome</keyword>
<dbReference type="PANTHER" id="PTHR42932:SF3">
    <property type="entry name" value="DNA PROTECTION DURING STARVATION PROTEIN"/>
    <property type="match status" value="1"/>
</dbReference>
<evidence type="ECO:0000256" key="1">
    <source>
        <dbReference type="ARBA" id="ARBA00009497"/>
    </source>
</evidence>
<dbReference type="Gene3D" id="1.20.1260.10">
    <property type="match status" value="1"/>
</dbReference>
<reference evidence="4 5" key="1">
    <citation type="submission" date="2024-04" db="EMBL/GenBank/DDBJ databases">
        <title>WGS of bacteria from Torrens River.</title>
        <authorList>
            <person name="Wyrsch E.R."/>
            <person name="Drigo B."/>
        </authorList>
    </citation>
    <scope>NUCLEOTIDE SEQUENCE [LARGE SCALE GENOMIC DNA]</scope>
    <source>
        <strain evidence="4 5">TWI391</strain>
    </source>
</reference>
<dbReference type="EMBL" id="JBDJNQ010000008">
    <property type="protein sequence ID" value="MEN5378832.1"/>
    <property type="molecule type" value="Genomic_DNA"/>
</dbReference>
<dbReference type="PIRSF" id="PIRSF005900">
    <property type="entry name" value="Dps"/>
    <property type="match status" value="1"/>
</dbReference>
<sequence>MKAKIGIKEADLAKVAAILNNVLADESIVYQKTRNAHWNVEGPDFHAAHLFLESQYNELAEIIDEVAERIRQIGHYAVGSYAKYLELTHLTETKYEHTDSKGFFKELLSDHESVIMNIRGNLDAVEKAGDQATEDFLVGLLAQHEKMAWMLRAHVA</sequence>
<gene>
    <name evidence="4" type="ORF">ABE541_16340</name>
</gene>
<dbReference type="InterPro" id="IPR002177">
    <property type="entry name" value="DPS_DNA-bd"/>
</dbReference>
<dbReference type="PRINTS" id="PR01346">
    <property type="entry name" value="HELNAPAPROT"/>
</dbReference>
<evidence type="ECO:0000259" key="3">
    <source>
        <dbReference type="Pfam" id="PF00210"/>
    </source>
</evidence>
<dbReference type="RefSeq" id="WP_132772702.1">
    <property type="nucleotide sequence ID" value="NZ_JAOQNK010000001.1"/>
</dbReference>
<feature type="domain" description="Ferritin/DPS" evidence="3">
    <location>
        <begin position="17"/>
        <end position="155"/>
    </location>
</feature>
<dbReference type="InterPro" id="IPR008331">
    <property type="entry name" value="Ferritin_DPS_dom"/>
</dbReference>
<comment type="similarity">
    <text evidence="1 2">Belongs to the Dps family.</text>
</comment>
<protein>
    <submittedName>
        <fullName evidence="4">DNA starvation/stationary phase protection protein</fullName>
    </submittedName>
</protein>
<evidence type="ECO:0000313" key="4">
    <source>
        <dbReference type="EMBL" id="MEN5378832.1"/>
    </source>
</evidence>
<comment type="caution">
    <text evidence="4">The sequence shown here is derived from an EMBL/GenBank/DDBJ whole genome shotgun (WGS) entry which is preliminary data.</text>
</comment>
<dbReference type="Pfam" id="PF00210">
    <property type="entry name" value="Ferritin"/>
    <property type="match status" value="1"/>
</dbReference>
<dbReference type="InterPro" id="IPR012347">
    <property type="entry name" value="Ferritin-like"/>
</dbReference>